<dbReference type="HOGENOM" id="CLU_572336_0_0_1"/>
<feature type="transmembrane region" description="Helical" evidence="1">
    <location>
        <begin position="436"/>
        <end position="454"/>
    </location>
</feature>
<dbReference type="EMBL" id="DS499599">
    <property type="protein sequence ID" value="EDP49746.1"/>
    <property type="molecule type" value="Genomic_DNA"/>
</dbReference>
<accession>B0Y8L5</accession>
<feature type="transmembrane region" description="Helical" evidence="1">
    <location>
        <begin position="474"/>
        <end position="497"/>
    </location>
</feature>
<keyword evidence="1" id="KW-0812">Transmembrane</keyword>
<reference evidence="2 3" key="1">
    <citation type="journal article" date="2008" name="PLoS Genet.">
        <title>Genomic islands in the pathogenic filamentous fungus Aspergillus fumigatus.</title>
        <authorList>
            <person name="Fedorova N.D."/>
            <person name="Khaldi N."/>
            <person name="Joardar V.S."/>
            <person name="Maiti R."/>
            <person name="Amedeo P."/>
            <person name="Anderson M.J."/>
            <person name="Crabtree J."/>
            <person name="Silva J.C."/>
            <person name="Badger J.H."/>
            <person name="Albarraq A."/>
            <person name="Angiuoli S."/>
            <person name="Bussey H."/>
            <person name="Bowyer P."/>
            <person name="Cotty P.J."/>
            <person name="Dyer P.S."/>
            <person name="Egan A."/>
            <person name="Galens K."/>
            <person name="Fraser-Liggett C.M."/>
            <person name="Haas B.J."/>
            <person name="Inman J.M."/>
            <person name="Kent R."/>
            <person name="Lemieux S."/>
            <person name="Malavazi I."/>
            <person name="Orvis J."/>
            <person name="Roemer T."/>
            <person name="Ronning C.M."/>
            <person name="Sundaram J.P."/>
            <person name="Sutton G."/>
            <person name="Turner G."/>
            <person name="Venter J.C."/>
            <person name="White O.R."/>
            <person name="Whitty B.R."/>
            <person name="Youngman P."/>
            <person name="Wolfe K.H."/>
            <person name="Goldman G.H."/>
            <person name="Wortman J.R."/>
            <person name="Jiang B."/>
            <person name="Denning D.W."/>
            <person name="Nierman W.C."/>
        </authorList>
    </citation>
    <scope>NUCLEOTIDE SEQUENCE [LARGE SCALE GENOMIC DNA]</scope>
    <source>
        <strain evidence="3">CBS 144.89 / FGSC A1163 / CEA10</strain>
    </source>
</reference>
<keyword evidence="3" id="KW-1185">Reference proteome</keyword>
<protein>
    <submittedName>
        <fullName evidence="2">Uncharacterized protein</fullName>
    </submittedName>
</protein>
<dbReference type="AlphaFoldDB" id="B0Y8L5"/>
<name>B0Y8L5_ASPFC</name>
<organism evidence="2 3">
    <name type="scientific">Aspergillus fumigatus (strain CBS 144.89 / FGSC A1163 / CEA10)</name>
    <name type="common">Neosartorya fumigata</name>
    <dbReference type="NCBI Taxonomy" id="451804"/>
    <lineage>
        <taxon>Eukaryota</taxon>
        <taxon>Fungi</taxon>
        <taxon>Dikarya</taxon>
        <taxon>Ascomycota</taxon>
        <taxon>Pezizomycotina</taxon>
        <taxon>Eurotiomycetes</taxon>
        <taxon>Eurotiomycetidae</taxon>
        <taxon>Eurotiales</taxon>
        <taxon>Aspergillaceae</taxon>
        <taxon>Aspergillus</taxon>
        <taxon>Aspergillus subgen. Fumigati</taxon>
    </lineage>
</organism>
<proteinExistence type="predicted"/>
<evidence type="ECO:0000313" key="2">
    <source>
        <dbReference type="EMBL" id="EDP49746.1"/>
    </source>
</evidence>
<dbReference type="VEuPathDB" id="FungiDB:AFUB_077770"/>
<evidence type="ECO:0000256" key="1">
    <source>
        <dbReference type="SAM" id="Phobius"/>
    </source>
</evidence>
<dbReference type="OrthoDB" id="4422004at2759"/>
<evidence type="ECO:0000313" key="3">
    <source>
        <dbReference type="Proteomes" id="UP000001699"/>
    </source>
</evidence>
<keyword evidence="1" id="KW-1133">Transmembrane helix</keyword>
<dbReference type="Proteomes" id="UP000001699">
    <property type="component" value="Unassembled WGS sequence"/>
</dbReference>
<keyword evidence="1" id="KW-0472">Membrane</keyword>
<sequence>MTLLKFKRKQPEWVYQMEKFLKLETLLSWTNDECDKLIILEDPTPNMIAEIGGKFKIDPQFWADFLVGPSWFGSGKLYVGAGEPRIPYRDDSLLEQLWPLPSACRELEHASFRFIAHRERKLYTDSKRARKEMSPLFETYPIAQKARPGPPGCSQSVRLRGNLTIWRNWKARQRAEDEHQQVYEPWIGKLDRACVRLMILSGILAGVTAIQRQSSRVPVSAQGYSYIFRNFLHRPRPEDKIDISILRLTEKWEGRSQREPKYNHSISDIYCYALKMDLKKKGGLERVAKSPNVLFNNLLGLMGCFWVTELESRHLQLSWMETFYYKQVIRRRQRLSLLNALTPNPLDSFAAKAQADLIGLHGVQIETGSYRYLVDETLTNCEALDDDGQFTCLIDDLKYLRGAISLLERRLKRDQEFLRSISDDFEKERSDNRNKLLLILALWAWLVSPVTLTSSIMNLGQDKSGSKKVGDVKIFWKVALILGIVVILFVVLILWATEACNWIARRRSSLKNSCSN</sequence>
<gene>
    <name evidence="2" type="ORF">AFUB_077770</name>
</gene>